<dbReference type="InterPro" id="IPR036322">
    <property type="entry name" value="WD40_repeat_dom_sf"/>
</dbReference>
<feature type="domain" description="TOPLESS zinc finger" evidence="1">
    <location>
        <begin position="52"/>
        <end position="92"/>
    </location>
</feature>
<dbReference type="GO" id="GO:0006355">
    <property type="term" value="P:regulation of DNA-templated transcription"/>
    <property type="evidence" value="ECO:0007669"/>
    <property type="project" value="InterPro"/>
</dbReference>
<accession>A0A3L6FUV4</accession>
<sequence>MAMWGPWWAWLRCLNSSTKGGVLLVEILVANDKFLDLFLKANPLFREKLVFPTLKASRLRTLINQSLNWQHQLCKNPRPNPDIKTLFTDHTCSLPNGARASPVSVPLAAVPKAGAAYPPLTAHTPFQPPPPGPSLAGWMANAAVSSSVQSAVVAAASNTCSTQSSPYSTVSMLKRPTLTDYQSAESEQLMKRLRPGGHGIDEATYPAPIPQPAWSVDDLPKTVACSLSHGSNVTSMDFHPTQHTLLLVGSANGEFTLYEIGLRETLLSKLFKIRDINACSPQFQYLLPWAKQHHEDPDEDTEAEAKLVVKKAGQFVLECSKIGDDCPLTGCSFSRDASMLTTRSHEKILIFCKLTPWTRLNSLMKQQLWLLDGWQELLKARVDIV</sequence>
<name>A0A3L6FUV4_MAIZE</name>
<dbReference type="SUPFAM" id="SSF50978">
    <property type="entry name" value="WD40 repeat-like"/>
    <property type="match status" value="1"/>
</dbReference>
<comment type="caution">
    <text evidence="2">The sequence shown here is derived from an EMBL/GenBank/DDBJ whole genome shotgun (WGS) entry which is preliminary data.</text>
</comment>
<evidence type="ECO:0000313" key="2">
    <source>
        <dbReference type="EMBL" id="PWZ38665.1"/>
    </source>
</evidence>
<dbReference type="EMBL" id="NCVQ01000003">
    <property type="protein sequence ID" value="PWZ38665.1"/>
    <property type="molecule type" value="Genomic_DNA"/>
</dbReference>
<dbReference type="AlphaFoldDB" id="A0A3L6FUV4"/>
<protein>
    <submittedName>
        <fullName evidence="2">Protein TPR1</fullName>
    </submittedName>
</protein>
<dbReference type="PANTHER" id="PTHR44083:SF2">
    <property type="entry name" value="TOPLESS-RELATED PROTEIN 3"/>
    <property type="match status" value="1"/>
</dbReference>
<dbReference type="Proteomes" id="UP000251960">
    <property type="component" value="Chromosome 2"/>
</dbReference>
<reference evidence="2" key="1">
    <citation type="journal article" date="2018" name="Nat. Genet.">
        <title>Extensive intraspecific gene order and gene structural variations between Mo17 and other maize genomes.</title>
        <authorList>
            <person name="Sun S."/>
            <person name="Zhou Y."/>
            <person name="Chen J."/>
            <person name="Shi J."/>
            <person name="Zhao H."/>
            <person name="Zhao H."/>
            <person name="Song W."/>
            <person name="Zhang M."/>
            <person name="Cui Y."/>
            <person name="Dong X."/>
            <person name="Liu H."/>
            <person name="Ma X."/>
            <person name="Jiao Y."/>
            <person name="Wang B."/>
            <person name="Wei X."/>
            <person name="Stein J.C."/>
            <person name="Glaubitz J.C."/>
            <person name="Lu F."/>
            <person name="Yu G."/>
            <person name="Liang C."/>
            <person name="Fengler K."/>
            <person name="Li B."/>
            <person name="Rafalski A."/>
            <person name="Schnable P.S."/>
            <person name="Ware D.H."/>
            <person name="Buckler E.S."/>
            <person name="Lai J."/>
        </authorList>
    </citation>
    <scope>NUCLEOTIDE SEQUENCE [LARGE SCALE GENOMIC DNA]</scope>
    <source>
        <tissue evidence="2">Seedling</tissue>
    </source>
</reference>
<proteinExistence type="predicted"/>
<dbReference type="InterPro" id="IPR027728">
    <property type="entry name" value="Topless_fam"/>
</dbReference>
<gene>
    <name evidence="2" type="primary">TPR1_1</name>
    <name evidence="2" type="ORF">Zm00014a_044258</name>
</gene>
<organism evidence="2">
    <name type="scientific">Zea mays</name>
    <name type="common">Maize</name>
    <dbReference type="NCBI Taxonomy" id="4577"/>
    <lineage>
        <taxon>Eukaryota</taxon>
        <taxon>Viridiplantae</taxon>
        <taxon>Streptophyta</taxon>
        <taxon>Embryophyta</taxon>
        <taxon>Tracheophyta</taxon>
        <taxon>Spermatophyta</taxon>
        <taxon>Magnoliopsida</taxon>
        <taxon>Liliopsida</taxon>
        <taxon>Poales</taxon>
        <taxon>Poaceae</taxon>
        <taxon>PACMAD clade</taxon>
        <taxon>Panicoideae</taxon>
        <taxon>Andropogonodae</taxon>
        <taxon>Andropogoneae</taxon>
        <taxon>Tripsacinae</taxon>
        <taxon>Zea</taxon>
    </lineage>
</organism>
<dbReference type="Gene3D" id="2.130.10.10">
    <property type="entry name" value="YVTN repeat-like/Quinoprotein amine dehydrogenase"/>
    <property type="match status" value="1"/>
</dbReference>
<evidence type="ECO:0000259" key="1">
    <source>
        <dbReference type="Pfam" id="PF21359"/>
    </source>
</evidence>
<dbReference type="PANTHER" id="PTHR44083">
    <property type="entry name" value="TOPLESS-RELATED PROTEIN 1-RELATED"/>
    <property type="match status" value="1"/>
</dbReference>
<dbReference type="InterPro" id="IPR048419">
    <property type="entry name" value="Topless_Znf"/>
</dbReference>
<dbReference type="InterPro" id="IPR015943">
    <property type="entry name" value="WD40/YVTN_repeat-like_dom_sf"/>
</dbReference>
<dbReference type="Pfam" id="PF21359">
    <property type="entry name" value="zf_topless"/>
    <property type="match status" value="1"/>
</dbReference>